<protein>
    <submittedName>
        <fullName evidence="1">Uncharacterized protein</fullName>
    </submittedName>
</protein>
<evidence type="ECO:0000313" key="1">
    <source>
        <dbReference type="EMBL" id="GBP66595.1"/>
    </source>
</evidence>
<dbReference type="Proteomes" id="UP000299102">
    <property type="component" value="Unassembled WGS sequence"/>
</dbReference>
<name>A0A4C1XWS3_EUMVA</name>
<gene>
    <name evidence="1" type="ORF">EVAR_47851_1</name>
</gene>
<accession>A0A4C1XWS3</accession>
<reference evidence="1 2" key="1">
    <citation type="journal article" date="2019" name="Commun. Biol.">
        <title>The bagworm genome reveals a unique fibroin gene that provides high tensile strength.</title>
        <authorList>
            <person name="Kono N."/>
            <person name="Nakamura H."/>
            <person name="Ohtoshi R."/>
            <person name="Tomita M."/>
            <person name="Numata K."/>
            <person name="Arakawa K."/>
        </authorList>
    </citation>
    <scope>NUCLEOTIDE SEQUENCE [LARGE SCALE GENOMIC DNA]</scope>
</reference>
<evidence type="ECO:0000313" key="2">
    <source>
        <dbReference type="Proteomes" id="UP000299102"/>
    </source>
</evidence>
<dbReference type="EMBL" id="BGZK01000962">
    <property type="protein sequence ID" value="GBP66595.1"/>
    <property type="molecule type" value="Genomic_DNA"/>
</dbReference>
<dbReference type="AlphaFoldDB" id="A0A4C1XWS3"/>
<keyword evidence="2" id="KW-1185">Reference proteome</keyword>
<organism evidence="1 2">
    <name type="scientific">Eumeta variegata</name>
    <name type="common">Bagworm moth</name>
    <name type="synonym">Eumeta japonica</name>
    <dbReference type="NCBI Taxonomy" id="151549"/>
    <lineage>
        <taxon>Eukaryota</taxon>
        <taxon>Metazoa</taxon>
        <taxon>Ecdysozoa</taxon>
        <taxon>Arthropoda</taxon>
        <taxon>Hexapoda</taxon>
        <taxon>Insecta</taxon>
        <taxon>Pterygota</taxon>
        <taxon>Neoptera</taxon>
        <taxon>Endopterygota</taxon>
        <taxon>Lepidoptera</taxon>
        <taxon>Glossata</taxon>
        <taxon>Ditrysia</taxon>
        <taxon>Tineoidea</taxon>
        <taxon>Psychidae</taxon>
        <taxon>Oiketicinae</taxon>
        <taxon>Eumeta</taxon>
    </lineage>
</organism>
<comment type="caution">
    <text evidence="1">The sequence shown here is derived from an EMBL/GenBank/DDBJ whole genome shotgun (WGS) entry which is preliminary data.</text>
</comment>
<proteinExistence type="predicted"/>
<sequence>MLLSLCEFFFSFLLTRRGGYKNLMSCHAPACVGCVRLSRTKKPPKQHVDWPLSVAPINWSFEDFVCRGRSAWDAVGARLPYGCREVGISA</sequence>